<organism evidence="1 2">
    <name type="scientific">Enterobacter mori</name>
    <dbReference type="NCBI Taxonomy" id="539813"/>
    <lineage>
        <taxon>Bacteria</taxon>
        <taxon>Pseudomonadati</taxon>
        <taxon>Pseudomonadota</taxon>
        <taxon>Gammaproteobacteria</taxon>
        <taxon>Enterobacterales</taxon>
        <taxon>Enterobacteriaceae</taxon>
        <taxon>Enterobacter</taxon>
    </lineage>
</organism>
<protein>
    <submittedName>
        <fullName evidence="1">Uncharacterized protein</fullName>
    </submittedName>
</protein>
<dbReference type="RefSeq" id="WP_010430901.1">
    <property type="nucleotide sequence ID" value="NZ_JAJHUL010000011.1"/>
</dbReference>
<comment type="caution">
    <text evidence="1">The sequence shown here is derived from an EMBL/GenBank/DDBJ whole genome shotgun (WGS) entry which is preliminary data.</text>
</comment>
<gene>
    <name evidence="1" type="ORF">EKN29_13820</name>
</gene>
<dbReference type="AlphaFoldDB" id="A0A9Q7NSP0"/>
<accession>A0A9Q7NSP0</accession>
<name>A0A9Q7NSP0_9ENTR</name>
<reference evidence="1 2" key="1">
    <citation type="submission" date="2018-12" db="EMBL/GenBank/DDBJ databases">
        <title>The Batch Genome Submission of Enterobacter spp. strains.</title>
        <authorList>
            <person name="Wei L."/>
            <person name="Wu W."/>
            <person name="Lin J."/>
            <person name="Zhang X."/>
            <person name="Feng Y."/>
            <person name="Zong Z."/>
        </authorList>
    </citation>
    <scope>NUCLEOTIDE SEQUENCE [LARGE SCALE GENOMIC DNA]</scope>
    <source>
        <strain evidence="1 2">SCEM020047</strain>
    </source>
</reference>
<proteinExistence type="predicted"/>
<sequence>MKLLSNLGLDRAFGKQGAGYTGQITVKLAATGALTCGLTGMMFCMPDNQKHNMQVQPNCFWMFLVISKKYQKMQSDRRFGFRSDPLFSRDACSTLNVNAVRR</sequence>
<dbReference type="Proteomes" id="UP000282263">
    <property type="component" value="Unassembled WGS sequence"/>
</dbReference>
<evidence type="ECO:0000313" key="1">
    <source>
        <dbReference type="EMBL" id="RTQ23778.1"/>
    </source>
</evidence>
<evidence type="ECO:0000313" key="2">
    <source>
        <dbReference type="Proteomes" id="UP000282263"/>
    </source>
</evidence>
<dbReference type="EMBL" id="RXPP01000013">
    <property type="protein sequence ID" value="RTQ23778.1"/>
    <property type="molecule type" value="Genomic_DNA"/>
</dbReference>